<reference evidence="2 3" key="1">
    <citation type="submission" date="2011-12" db="EMBL/GenBank/DDBJ databases">
        <title>Whole genome shotgun sequence of Arthrobacter globiformis NBRC 12137.</title>
        <authorList>
            <person name="Miyazawa S."/>
            <person name="Hosoyama A."/>
            <person name="Tsuchikane K."/>
            <person name="Katsumata H."/>
            <person name="Yamazaki S."/>
            <person name="Fujita N."/>
        </authorList>
    </citation>
    <scope>NUCLEOTIDE SEQUENCE [LARGE SCALE GENOMIC DNA]</scope>
    <source>
        <strain evidence="2 3">NBRC 12137</strain>
    </source>
</reference>
<dbReference type="STRING" id="1077972.ARGLB_005_00250"/>
<dbReference type="OrthoDB" id="8718286at2"/>
<sequence length="222" mass="23266">MSSTEHDAVDTILGVSPGSPLDELRRRRPVTRDNTQASYLALFEPDVLSDASLPERFAVGVFVAALHGDAEATAFYQQGLKAAGSDDALHTAVFEAAKSGAALGPYGEYREPGLQDENRPGLRWATPAAIREALGEKLGAALEHAHLLVFRPREASPAALGSLVKAGWSTTGIVTLSQLVAFLAYQLRVVSGLRLLAAAQTVPATADIPANPAAAQTVRTGS</sequence>
<keyword evidence="3" id="KW-1185">Reference proteome</keyword>
<dbReference type="Gene3D" id="1.20.1290.10">
    <property type="entry name" value="AhpD-like"/>
    <property type="match status" value="1"/>
</dbReference>
<evidence type="ECO:0008006" key="4">
    <source>
        <dbReference type="Google" id="ProtNLM"/>
    </source>
</evidence>
<dbReference type="eggNOG" id="COG4950">
    <property type="taxonomic scope" value="Bacteria"/>
</dbReference>
<protein>
    <recommendedName>
        <fullName evidence="4">CMD domain protein</fullName>
    </recommendedName>
</protein>
<comment type="caution">
    <text evidence="2">The sequence shown here is derived from an EMBL/GenBank/DDBJ whole genome shotgun (WGS) entry which is preliminary data.</text>
</comment>
<evidence type="ECO:0000313" key="3">
    <source>
        <dbReference type="Proteomes" id="UP000003828"/>
    </source>
</evidence>
<gene>
    <name evidence="2" type="ORF">ARGLB_005_00250</name>
</gene>
<evidence type="ECO:0000313" key="2">
    <source>
        <dbReference type="EMBL" id="GAB11960.1"/>
    </source>
</evidence>
<organism evidence="2 3">
    <name type="scientific">Arthrobacter globiformis (strain ATCC 8010 / DSM 20124 / JCM 1332 / NBRC 12137 / NCIMB 8907 / NRRL B-2979 / 168)</name>
    <dbReference type="NCBI Taxonomy" id="1077972"/>
    <lineage>
        <taxon>Bacteria</taxon>
        <taxon>Bacillati</taxon>
        <taxon>Actinomycetota</taxon>
        <taxon>Actinomycetes</taxon>
        <taxon>Micrococcales</taxon>
        <taxon>Micrococcaceae</taxon>
        <taxon>Arthrobacter</taxon>
    </lineage>
</organism>
<dbReference type="AlphaFoldDB" id="H0QGK9"/>
<dbReference type="EMBL" id="BAEG01000005">
    <property type="protein sequence ID" value="GAB11960.1"/>
    <property type="molecule type" value="Genomic_DNA"/>
</dbReference>
<name>H0QGK9_ARTG1</name>
<dbReference type="RefSeq" id="WP_003797516.1">
    <property type="nucleotide sequence ID" value="NZ_BAEG01000005.1"/>
</dbReference>
<proteinExistence type="predicted"/>
<accession>H0QGK9</accession>
<dbReference type="NCBIfam" id="TIGR04029">
    <property type="entry name" value="CMD_Avi_7170"/>
    <property type="match status" value="1"/>
</dbReference>
<dbReference type="InterPro" id="IPR023982">
    <property type="entry name" value="CHP04029_CMD-like"/>
</dbReference>
<dbReference type="Proteomes" id="UP000003828">
    <property type="component" value="Unassembled WGS sequence"/>
</dbReference>
<dbReference type="InterPro" id="IPR029032">
    <property type="entry name" value="AhpD-like"/>
</dbReference>
<evidence type="ECO:0000256" key="1">
    <source>
        <dbReference type="SAM" id="MobiDB-lite"/>
    </source>
</evidence>
<feature type="region of interest" description="Disordered" evidence="1">
    <location>
        <begin position="1"/>
        <end position="30"/>
    </location>
</feature>
<dbReference type="SUPFAM" id="SSF69118">
    <property type="entry name" value="AhpD-like"/>
    <property type="match status" value="1"/>
</dbReference>